<evidence type="ECO:0000256" key="3">
    <source>
        <dbReference type="ARBA" id="ARBA00023242"/>
    </source>
</evidence>
<feature type="coiled-coil region" evidence="4">
    <location>
        <begin position="727"/>
        <end position="768"/>
    </location>
</feature>
<feature type="compositionally biased region" description="Basic and acidic residues" evidence="5">
    <location>
        <begin position="996"/>
        <end position="1020"/>
    </location>
</feature>
<evidence type="ECO:0000259" key="6">
    <source>
        <dbReference type="PROSITE" id="PS50211"/>
    </source>
</evidence>
<evidence type="ECO:0000256" key="5">
    <source>
        <dbReference type="SAM" id="MobiDB-lite"/>
    </source>
</evidence>
<evidence type="ECO:0000313" key="8">
    <source>
        <dbReference type="WBParaSite" id="Gr19_v10_g6876.t2"/>
    </source>
</evidence>
<feature type="compositionally biased region" description="Polar residues" evidence="5">
    <location>
        <begin position="104"/>
        <end position="129"/>
    </location>
</feature>
<evidence type="ECO:0000313" key="7">
    <source>
        <dbReference type="Proteomes" id="UP000887572"/>
    </source>
</evidence>
<dbReference type="PANTHER" id="PTHR13677:SF0">
    <property type="entry name" value="LD41638P"/>
    <property type="match status" value="1"/>
</dbReference>
<keyword evidence="3" id="KW-0539">Nucleus</keyword>
<feature type="region of interest" description="Disordered" evidence="5">
    <location>
        <begin position="1123"/>
        <end position="1153"/>
    </location>
</feature>
<dbReference type="GO" id="GO:0005085">
    <property type="term" value="F:guanyl-nucleotide exchange factor activity"/>
    <property type="evidence" value="ECO:0007669"/>
    <property type="project" value="InterPro"/>
</dbReference>
<sequence length="1815" mass="202925">MIYISLGPKRPGPKRPWGRNGGAERAGPKRRGRNGGAETSSEELQASAERRRLQRDREARTKARASGGQSSSTADGTSSKSKKNERHKANNDGPNRAKKRKSRTGSPDENSQPSTDKNGTPKLKQQTLSHFFGLNVKNSAPTPIPPTKQRQLQNQPMPSNQLLRKYSSNSSSSSIIEMSTTAESSATSAAAALTASPTRRSMLLSKQSDRLPKSSANLGMERTEPEQKRRKKDVEHPKKLKKHSNNNDNNKKINDGKNNKMGKLPSQPSSSASVQMLLAVTSDGGGMPVSKTAAGKQSSSSLALPSCWNVLPMTQQQQPQSAEQRAEAEQRRVKRFMDRLKKSLNELDRESFTRNLVFTAARLNSDSVGKIENDFLRYMIRIELAKKEKENKIREIPKAARKEFRRNFVHTKMPSANPHFDHLFAAFKEGKYEDMAVLESPERRNKFVALCPVLADRPQLAQHFGRALALTQFIHVHGRLLCKYISKCSRPSAEKLLTSMADGLAGYSACVEPVLRLLANILVDVCKVKVQKQKALVQQPPPPPLPPTSVRSLRSRDIKHHQLQQQTESMAAPEPNVMDLVKALLKGDNDAMTMTNADDAATTTTITKNSISPEQPLKKTQRRRPMVRASDEEEENAGGDQIGGGEGGDVDDAEEEQKKMKVEEEQEEVTNGRKRSSFGDSLYNVRAELEGDGGCHFYQLSVQAQLAILEHFAKRVQSTTVFHDHLKEHGIDEQHEAEQQKAALEQNLSNHRAQLVKLEKEIADNNVNDLAMLTRKESSNQSANLKKYNTLKRDIDVIVQQLDGMDKRCRILKINNKYRVVPLGQDRFHRLYWFFAGSADGQALFVQQLSCPSCAHSLEKKIDDDDDDDDEQFMRRLTENVEGRPCCCCAVMEEHWWHIRSRAELAELLDTLTARGLREHRLKRQLKAYRDLIEAGMMATIKAVATDTKAGRGGTVTPENAENTTKQRRDVDEAESTETSKERGDLDEADSSTTETTKEQRDKGRGREPDHTAAAEKHDNGDDDDDVLHNRRLARRRCPMMKQKKTKKSVKVNRWLPDAGDAFASGAFVKIVRFTVGVHCFCVVTFDLELGQTIEVVYPGDAALSSQERSDLCYAAFPDSNSTMPSPAAHGSTPMMLRKGGQQSPEGPSDSTHHFRIRRAPLEGQNVVNAFSSVLEELLPASLRPDRRFLHGFSYFRRQRDALLPRGYFQKSIVLVSALPFVALFQRILPEVALAFFTGGESAIETACLQMDRHWPSPTCVGRPLSLPLFGLHFQCVIPPAANTADAIMPEVEHLDLATNNASSKLGKFLLGVGGDAIKLSRQNDDAAATEEGFEFVEPINNNCSDCGVVQLNSVHEIDQHFYDGMRRLLPHLQLIWELVLLGEPLLVLAPTASLSSALVHALIGLIGPLRYFGDYRPFFTIHDSDFVGLSARQNCCVNNYVLGVTNPFFLKAFAHWPHILKMGPDLNDHNNNNINSLRRQRSSDSRLLPMLLRSAQQTTAGPVAQRHILLAASAETAGGGGGGGVTAICRSSGTTATSMDSGGGKERTEQNGANGHSSGQQEQEVRHIQHRTTTTATTTTTIRRLSDRAQLDHRSAGGLLSTHRQFLFQDKSLARKLLKTHNDSASQRQILRRHFVELTQSFINPLERYIASLLPLRRHLCPFQPHFGHPGVRGDWQGLYRQFVARSPNFIGWLQQRRRDIEWQLREEHLEVLCTANLSPDVLCRRNQVEIVDLVLKFRDRLAELEGRKKQQQQPQQCRRRGLSTSPMKKQSVVDRQRVQLQQQLNCLLSSVDDELKNLLMSNNALRRAAANEK</sequence>
<protein>
    <submittedName>
        <fullName evidence="8">UDENN domain-containing protein</fullName>
    </submittedName>
</protein>
<evidence type="ECO:0000256" key="2">
    <source>
        <dbReference type="ARBA" id="ARBA00007159"/>
    </source>
</evidence>
<dbReference type="Proteomes" id="UP000887572">
    <property type="component" value="Unplaced"/>
</dbReference>
<feature type="region of interest" description="Disordered" evidence="5">
    <location>
        <begin position="1533"/>
        <end position="1581"/>
    </location>
</feature>
<accession>A0A914I2F1</accession>
<keyword evidence="7" id="KW-1185">Reference proteome</keyword>
<comment type="subcellular location">
    <subcellularLocation>
        <location evidence="1">Nucleus</location>
    </subcellularLocation>
</comment>
<organism evidence="7 8">
    <name type="scientific">Globodera rostochiensis</name>
    <name type="common">Golden nematode worm</name>
    <name type="synonym">Heterodera rostochiensis</name>
    <dbReference type="NCBI Taxonomy" id="31243"/>
    <lineage>
        <taxon>Eukaryota</taxon>
        <taxon>Metazoa</taxon>
        <taxon>Ecdysozoa</taxon>
        <taxon>Nematoda</taxon>
        <taxon>Chromadorea</taxon>
        <taxon>Rhabditida</taxon>
        <taxon>Tylenchina</taxon>
        <taxon>Tylenchomorpha</taxon>
        <taxon>Tylenchoidea</taxon>
        <taxon>Heteroderidae</taxon>
        <taxon>Heteroderinae</taxon>
        <taxon>Globodera</taxon>
    </lineage>
</organism>
<dbReference type="PANTHER" id="PTHR13677">
    <property type="entry name" value="LD41638P"/>
    <property type="match status" value="1"/>
</dbReference>
<feature type="region of interest" description="Disordered" evidence="5">
    <location>
        <begin position="1748"/>
        <end position="1774"/>
    </location>
</feature>
<dbReference type="InterPro" id="IPR028941">
    <property type="entry name" value="WHIM2_dom"/>
</dbReference>
<feature type="compositionally biased region" description="Basic and acidic residues" evidence="5">
    <location>
        <begin position="221"/>
        <end position="237"/>
    </location>
</feature>
<evidence type="ECO:0000256" key="4">
    <source>
        <dbReference type="SAM" id="Coils"/>
    </source>
</evidence>
<reference evidence="8" key="1">
    <citation type="submission" date="2022-11" db="UniProtKB">
        <authorList>
            <consortium name="WormBaseParasite"/>
        </authorList>
    </citation>
    <scope>IDENTIFICATION</scope>
</reference>
<feature type="region of interest" description="Disordered" evidence="5">
    <location>
        <begin position="600"/>
        <end position="678"/>
    </location>
</feature>
<feature type="compositionally biased region" description="Basic and acidic residues" evidence="5">
    <location>
        <begin position="48"/>
        <end position="61"/>
    </location>
</feature>
<evidence type="ECO:0000256" key="1">
    <source>
        <dbReference type="ARBA" id="ARBA00004123"/>
    </source>
</evidence>
<comment type="similarity">
    <text evidence="2">Belongs to the DENND6 family.</text>
</comment>
<dbReference type="InterPro" id="IPR037516">
    <property type="entry name" value="Tripartite_DENN"/>
</dbReference>
<feature type="compositionally biased region" description="Low complexity" evidence="5">
    <location>
        <begin position="167"/>
        <end position="198"/>
    </location>
</feature>
<dbReference type="Pfam" id="PF15613">
    <property type="entry name" value="WSD"/>
    <property type="match status" value="1"/>
</dbReference>
<keyword evidence="4" id="KW-0175">Coiled coil</keyword>
<name>A0A914I2F1_GLORO</name>
<feature type="region of interest" description="Disordered" evidence="5">
    <location>
        <begin position="947"/>
        <end position="1028"/>
    </location>
</feature>
<feature type="compositionally biased region" description="Polar residues" evidence="5">
    <location>
        <begin position="148"/>
        <end position="162"/>
    </location>
</feature>
<feature type="region of interest" description="Disordered" evidence="5">
    <location>
        <begin position="1"/>
        <end position="272"/>
    </location>
</feature>
<dbReference type="GO" id="GO:0055037">
    <property type="term" value="C:recycling endosome"/>
    <property type="evidence" value="ECO:0007669"/>
    <property type="project" value="TreeGrafter"/>
</dbReference>
<dbReference type="PROSITE" id="PS50211">
    <property type="entry name" value="DENN"/>
    <property type="match status" value="1"/>
</dbReference>
<feature type="compositionally biased region" description="Basic and acidic residues" evidence="5">
    <location>
        <begin position="249"/>
        <end position="258"/>
    </location>
</feature>
<dbReference type="InterPro" id="IPR024224">
    <property type="entry name" value="DENND6"/>
</dbReference>
<feature type="domain" description="UDENN" evidence="6">
    <location>
        <begin position="1079"/>
        <end position="1705"/>
    </location>
</feature>
<dbReference type="GO" id="GO:0005634">
    <property type="term" value="C:nucleus"/>
    <property type="evidence" value="ECO:0007669"/>
    <property type="project" value="UniProtKB-SubCell"/>
</dbReference>
<dbReference type="WBParaSite" id="Gr19_v10_g6876.t2">
    <property type="protein sequence ID" value="Gr19_v10_g6876.t2"/>
    <property type="gene ID" value="Gr19_v10_g6876"/>
</dbReference>
<feature type="compositionally biased region" description="Polar residues" evidence="5">
    <location>
        <begin position="1551"/>
        <end position="1563"/>
    </location>
</feature>
<feature type="compositionally biased region" description="Polar residues" evidence="5">
    <location>
        <begin position="1141"/>
        <end position="1150"/>
    </location>
</feature>
<feature type="region of interest" description="Disordered" evidence="5">
    <location>
        <begin position="534"/>
        <end position="553"/>
    </location>
</feature>
<proteinExistence type="inferred from homology"/>
<feature type="compositionally biased region" description="Low complexity" evidence="5">
    <location>
        <begin position="65"/>
        <end position="79"/>
    </location>
</feature>